<dbReference type="EMBL" id="BPLR01010356">
    <property type="protein sequence ID" value="GIY38795.1"/>
    <property type="molecule type" value="Genomic_DNA"/>
</dbReference>
<comment type="caution">
    <text evidence="2">The sequence shown here is derived from an EMBL/GenBank/DDBJ whole genome shotgun (WGS) entry which is preliminary data.</text>
</comment>
<evidence type="ECO:0000256" key="1">
    <source>
        <dbReference type="SAM" id="MobiDB-lite"/>
    </source>
</evidence>
<proteinExistence type="predicted"/>
<accession>A0AAV4T207</accession>
<reference evidence="2 3" key="1">
    <citation type="submission" date="2021-06" db="EMBL/GenBank/DDBJ databases">
        <title>Caerostris extrusa draft genome.</title>
        <authorList>
            <person name="Kono N."/>
            <person name="Arakawa K."/>
        </authorList>
    </citation>
    <scope>NUCLEOTIDE SEQUENCE [LARGE SCALE GENOMIC DNA]</scope>
</reference>
<feature type="region of interest" description="Disordered" evidence="1">
    <location>
        <begin position="16"/>
        <end position="40"/>
    </location>
</feature>
<evidence type="ECO:0000313" key="2">
    <source>
        <dbReference type="EMBL" id="GIY38795.1"/>
    </source>
</evidence>
<name>A0AAV4T207_CAEEX</name>
<organism evidence="2 3">
    <name type="scientific">Caerostris extrusa</name>
    <name type="common">Bark spider</name>
    <name type="synonym">Caerostris bankana</name>
    <dbReference type="NCBI Taxonomy" id="172846"/>
    <lineage>
        <taxon>Eukaryota</taxon>
        <taxon>Metazoa</taxon>
        <taxon>Ecdysozoa</taxon>
        <taxon>Arthropoda</taxon>
        <taxon>Chelicerata</taxon>
        <taxon>Arachnida</taxon>
        <taxon>Araneae</taxon>
        <taxon>Araneomorphae</taxon>
        <taxon>Entelegynae</taxon>
        <taxon>Araneoidea</taxon>
        <taxon>Araneidae</taxon>
        <taxon>Caerostris</taxon>
    </lineage>
</organism>
<gene>
    <name evidence="2" type="ORF">CEXT_674201</name>
</gene>
<dbReference type="Proteomes" id="UP001054945">
    <property type="component" value="Unassembled WGS sequence"/>
</dbReference>
<sequence>MPASIFFLIPFRNQPGLNPDPERVRNRNPTNFPGKGINPGRIKVRETDIQTATPDKSGQFTSQRTYRKRGNLQQDCLPPTIRNNRTAVIENQEKTKRHRDRSGKTAETE</sequence>
<feature type="region of interest" description="Disordered" evidence="1">
    <location>
        <begin position="74"/>
        <end position="109"/>
    </location>
</feature>
<evidence type="ECO:0000313" key="3">
    <source>
        <dbReference type="Proteomes" id="UP001054945"/>
    </source>
</evidence>
<dbReference type="AlphaFoldDB" id="A0AAV4T207"/>
<protein>
    <submittedName>
        <fullName evidence="2">Uncharacterized protein</fullName>
    </submittedName>
</protein>
<feature type="compositionally biased region" description="Polar residues" evidence="1">
    <location>
        <begin position="49"/>
        <end position="64"/>
    </location>
</feature>
<feature type="region of interest" description="Disordered" evidence="1">
    <location>
        <begin position="49"/>
        <end position="68"/>
    </location>
</feature>
<keyword evidence="3" id="KW-1185">Reference proteome</keyword>